<dbReference type="Proteomes" id="UP000176800">
    <property type="component" value="Unassembled WGS sequence"/>
</dbReference>
<dbReference type="AlphaFoldDB" id="A0A1G2U0W3"/>
<dbReference type="EMBL" id="MHWE01000022">
    <property type="protein sequence ID" value="OHB03175.1"/>
    <property type="molecule type" value="Genomic_DNA"/>
</dbReference>
<reference evidence="1 2" key="1">
    <citation type="journal article" date="2016" name="Nat. Commun.">
        <title>Thousands of microbial genomes shed light on interconnected biogeochemical processes in an aquifer system.</title>
        <authorList>
            <person name="Anantharaman K."/>
            <person name="Brown C.T."/>
            <person name="Hug L.A."/>
            <person name="Sharon I."/>
            <person name="Castelle C.J."/>
            <person name="Probst A.J."/>
            <person name="Thomas B.C."/>
            <person name="Singh A."/>
            <person name="Wilkins M.J."/>
            <person name="Karaoz U."/>
            <person name="Brodie E.L."/>
            <person name="Williams K.H."/>
            <person name="Hubbard S.S."/>
            <person name="Banfield J.F."/>
        </authorList>
    </citation>
    <scope>NUCLEOTIDE SEQUENCE [LARGE SCALE GENOMIC DNA]</scope>
</reference>
<proteinExistence type="predicted"/>
<evidence type="ECO:0008006" key="3">
    <source>
        <dbReference type="Google" id="ProtNLM"/>
    </source>
</evidence>
<evidence type="ECO:0000313" key="2">
    <source>
        <dbReference type="Proteomes" id="UP000176800"/>
    </source>
</evidence>
<sequence>MDFSPADKKWQKYNKRLKKLMEANDFLGLGATYYEMATFVEKEGGGPKMYRDLGYRMLIQDGTSSRTLQSYLNSGVANLIVILNAPDSCDVCKKLDGKRFNVKEAIKNTPIPVKECTYKYGCRCVYLPEVKKF</sequence>
<evidence type="ECO:0000313" key="1">
    <source>
        <dbReference type="EMBL" id="OHB03175.1"/>
    </source>
</evidence>
<name>A0A1G2U0W3_9BACT</name>
<accession>A0A1G2U0W3</accession>
<gene>
    <name evidence="1" type="ORF">A3B14_02485</name>
</gene>
<protein>
    <recommendedName>
        <fullName evidence="3">Phage head morphogenesis domain-containing protein</fullName>
    </recommendedName>
</protein>
<organism evidence="1 2">
    <name type="scientific">Candidatus Zambryskibacteria bacterium RIFCSPLOWO2_01_FULL_45_21</name>
    <dbReference type="NCBI Taxonomy" id="1802761"/>
    <lineage>
        <taxon>Bacteria</taxon>
        <taxon>Candidatus Zambryskiibacteriota</taxon>
    </lineage>
</organism>
<comment type="caution">
    <text evidence="1">The sequence shown here is derived from an EMBL/GenBank/DDBJ whole genome shotgun (WGS) entry which is preliminary data.</text>
</comment>